<dbReference type="Proteomes" id="UP000076400">
    <property type="component" value="Unassembled WGS sequence"/>
</dbReference>
<keyword evidence="2" id="KW-1185">Reference proteome</keyword>
<comment type="caution">
    <text evidence="1">The sequence shown here is derived from an EMBL/GenBank/DDBJ whole genome shotgun (WGS) entry which is preliminary data.</text>
</comment>
<reference evidence="1 2" key="1">
    <citation type="submission" date="2015-12" db="EMBL/GenBank/DDBJ databases">
        <title>Genome sequence of Oceanibaculum pacificum MCCC 1A02656.</title>
        <authorList>
            <person name="Lu L."/>
            <person name="Lai Q."/>
            <person name="Shao Z."/>
            <person name="Qian P."/>
        </authorList>
    </citation>
    <scope>NUCLEOTIDE SEQUENCE [LARGE SCALE GENOMIC DNA]</scope>
    <source>
        <strain evidence="1 2">MCCC 1A02656</strain>
    </source>
</reference>
<sequence>MGQHFLTAAEKHCLDALTGRLIPSDEYGPGAPEAGVTTFIDRQLAGFFGRGDRWYMQAPFRDGIPGQGYQSEHAPAQLYRRALASLDAFCRATFGGRLYAELETEAQDELLRQMEAGDLSLEGVSAETFFGLLWENTIEGFFCDPLYGGNRDMVGWKLVGFPGARYDYRDVLDHNGAPVRLEPVGLMGGPQWRVD</sequence>
<evidence type="ECO:0000313" key="1">
    <source>
        <dbReference type="EMBL" id="KZD11987.1"/>
    </source>
</evidence>
<proteinExistence type="predicted"/>
<gene>
    <name evidence="1" type="ORF">AUP43_05765</name>
</gene>
<dbReference type="EMBL" id="LPXN01000068">
    <property type="protein sequence ID" value="KZD11987.1"/>
    <property type="molecule type" value="Genomic_DNA"/>
</dbReference>
<accession>A0A154WEN7</accession>
<protein>
    <recommendedName>
        <fullName evidence="3">Gluconate 2-dehydrogenase</fullName>
    </recommendedName>
</protein>
<evidence type="ECO:0000313" key="2">
    <source>
        <dbReference type="Proteomes" id="UP000076400"/>
    </source>
</evidence>
<evidence type="ECO:0008006" key="3">
    <source>
        <dbReference type="Google" id="ProtNLM"/>
    </source>
</evidence>
<dbReference type="Pfam" id="PF13618">
    <property type="entry name" value="Gluconate_2-dh3"/>
    <property type="match status" value="1"/>
</dbReference>
<dbReference type="STRING" id="580166.AUP43_05765"/>
<name>A0A154WEN7_9PROT</name>
<organism evidence="1 2">
    <name type="scientific">Oceanibaculum pacificum</name>
    <dbReference type="NCBI Taxonomy" id="580166"/>
    <lineage>
        <taxon>Bacteria</taxon>
        <taxon>Pseudomonadati</taxon>
        <taxon>Pseudomonadota</taxon>
        <taxon>Alphaproteobacteria</taxon>
        <taxon>Rhodospirillales</taxon>
        <taxon>Oceanibaculaceae</taxon>
        <taxon>Oceanibaculum</taxon>
    </lineage>
</organism>
<dbReference type="InterPro" id="IPR027056">
    <property type="entry name" value="Gluconate_2DH_su3"/>
</dbReference>
<dbReference type="AlphaFoldDB" id="A0A154WEN7"/>